<dbReference type="SUPFAM" id="SSF64288">
    <property type="entry name" value="Chorismate lyase-like"/>
    <property type="match status" value="1"/>
</dbReference>
<proteinExistence type="predicted"/>
<dbReference type="EMBL" id="QOCV01000009">
    <property type="protein sequence ID" value="RHW53876.1"/>
    <property type="molecule type" value="Genomic_DNA"/>
</dbReference>
<keyword evidence="2" id="KW-0238">DNA-binding</keyword>
<organism evidence="6 7">
    <name type="scientific">Lactobacillus bombicola</name>
    <dbReference type="NCBI Taxonomy" id="1505723"/>
    <lineage>
        <taxon>Bacteria</taxon>
        <taxon>Bacillati</taxon>
        <taxon>Bacillota</taxon>
        <taxon>Bacilli</taxon>
        <taxon>Lactobacillales</taxon>
        <taxon>Lactobacillaceae</taxon>
        <taxon>Lactobacillus</taxon>
    </lineage>
</organism>
<evidence type="ECO:0000313" key="8">
    <source>
        <dbReference type="Proteomes" id="UP000283380"/>
    </source>
</evidence>
<dbReference type="Proteomes" id="UP000265862">
    <property type="component" value="Unassembled WGS sequence"/>
</dbReference>
<evidence type="ECO:0000256" key="1">
    <source>
        <dbReference type="ARBA" id="ARBA00023015"/>
    </source>
</evidence>
<dbReference type="GO" id="GO:0003677">
    <property type="term" value="F:DNA binding"/>
    <property type="evidence" value="ECO:0007669"/>
    <property type="project" value="UniProtKB-KW"/>
</dbReference>
<evidence type="ECO:0000256" key="2">
    <source>
        <dbReference type="ARBA" id="ARBA00023125"/>
    </source>
</evidence>
<dbReference type="Proteomes" id="UP000283380">
    <property type="component" value="Unassembled WGS sequence"/>
</dbReference>
<dbReference type="GO" id="GO:0045892">
    <property type="term" value="P:negative regulation of DNA-templated transcription"/>
    <property type="evidence" value="ECO:0007669"/>
    <property type="project" value="TreeGrafter"/>
</dbReference>
<dbReference type="GO" id="GO:0003700">
    <property type="term" value="F:DNA-binding transcription factor activity"/>
    <property type="evidence" value="ECO:0007669"/>
    <property type="project" value="InterPro"/>
</dbReference>
<gene>
    <name evidence="5" type="ORF">DS834_04310</name>
    <name evidence="6" type="ORF">DS835_06310</name>
</gene>
<dbReference type="InterPro" id="IPR036388">
    <property type="entry name" value="WH-like_DNA-bd_sf"/>
</dbReference>
<accession>A0A396SLG6</accession>
<dbReference type="SMART" id="SM00866">
    <property type="entry name" value="UTRA"/>
    <property type="match status" value="1"/>
</dbReference>
<dbReference type="PANTHER" id="PTHR44846">
    <property type="entry name" value="MANNOSYL-D-GLYCERATE TRANSPORT/METABOLISM SYSTEM REPRESSOR MNGR-RELATED"/>
    <property type="match status" value="1"/>
</dbReference>
<dbReference type="InterPro" id="IPR036390">
    <property type="entry name" value="WH_DNA-bd_sf"/>
</dbReference>
<evidence type="ECO:0000259" key="4">
    <source>
        <dbReference type="PROSITE" id="PS50949"/>
    </source>
</evidence>
<evidence type="ECO:0000256" key="3">
    <source>
        <dbReference type="ARBA" id="ARBA00023163"/>
    </source>
</evidence>
<keyword evidence="1" id="KW-0805">Transcription regulation</keyword>
<dbReference type="SUPFAM" id="SSF46785">
    <property type="entry name" value="Winged helix' DNA-binding domain"/>
    <property type="match status" value="1"/>
</dbReference>
<dbReference type="AlphaFoldDB" id="A0A396SLG6"/>
<feature type="domain" description="HTH gntR-type" evidence="4">
    <location>
        <begin position="9"/>
        <end position="77"/>
    </location>
</feature>
<comment type="caution">
    <text evidence="6">The sequence shown here is derived from an EMBL/GenBank/DDBJ whole genome shotgun (WGS) entry which is preliminary data.</text>
</comment>
<evidence type="ECO:0000313" key="6">
    <source>
        <dbReference type="EMBL" id="RHW53876.1"/>
    </source>
</evidence>
<evidence type="ECO:0000313" key="7">
    <source>
        <dbReference type="Proteomes" id="UP000265862"/>
    </source>
</evidence>
<protein>
    <recommendedName>
        <fullName evidence="4">HTH gntR-type domain-containing protein</fullName>
    </recommendedName>
</protein>
<dbReference type="Pfam" id="PF07702">
    <property type="entry name" value="UTRA"/>
    <property type="match status" value="1"/>
</dbReference>
<dbReference type="Gene3D" id="3.40.1410.10">
    <property type="entry name" value="Chorismate lyase-like"/>
    <property type="match status" value="1"/>
</dbReference>
<dbReference type="SMART" id="SM00345">
    <property type="entry name" value="HTH_GNTR"/>
    <property type="match status" value="1"/>
</dbReference>
<dbReference type="Pfam" id="PF00392">
    <property type="entry name" value="GntR"/>
    <property type="match status" value="1"/>
</dbReference>
<dbReference type="InterPro" id="IPR028978">
    <property type="entry name" value="Chorismate_lyase_/UTRA_dom_sf"/>
</dbReference>
<keyword evidence="3" id="KW-0804">Transcription</keyword>
<dbReference type="Gene3D" id="1.10.10.10">
    <property type="entry name" value="Winged helix-like DNA-binding domain superfamily/Winged helix DNA-binding domain"/>
    <property type="match status" value="1"/>
</dbReference>
<reference evidence="7 8" key="1">
    <citation type="submission" date="2018-07" db="EMBL/GenBank/DDBJ databases">
        <title>Genome sequences of six Lactobacillus spp. isolated from bumble bee guts.</title>
        <authorList>
            <person name="Motta E.V.S."/>
            <person name="Moran N.A."/>
        </authorList>
    </citation>
    <scope>NUCLEOTIDE SEQUENCE [LARGE SCALE GENOMIC DNA]</scope>
    <source>
        <strain evidence="5 8">BI-4G</strain>
        <strain evidence="6 7">OCC3</strain>
    </source>
</reference>
<dbReference type="RefSeq" id="WP_118896651.1">
    <property type="nucleotide sequence ID" value="NZ_QOCT01000008.1"/>
</dbReference>
<dbReference type="InterPro" id="IPR011663">
    <property type="entry name" value="UTRA"/>
</dbReference>
<dbReference type="CDD" id="cd07377">
    <property type="entry name" value="WHTH_GntR"/>
    <property type="match status" value="1"/>
</dbReference>
<name>A0A396SLG6_9LACO</name>
<dbReference type="PRINTS" id="PR00035">
    <property type="entry name" value="HTHGNTR"/>
</dbReference>
<dbReference type="EMBL" id="QOCU01000003">
    <property type="protein sequence ID" value="RHW52451.1"/>
    <property type="molecule type" value="Genomic_DNA"/>
</dbReference>
<dbReference type="PANTHER" id="PTHR44846:SF1">
    <property type="entry name" value="MANNOSYL-D-GLYCERATE TRANSPORT_METABOLISM SYSTEM REPRESSOR MNGR-RELATED"/>
    <property type="match status" value="1"/>
</dbReference>
<dbReference type="PROSITE" id="PS50949">
    <property type="entry name" value="HTH_GNTR"/>
    <property type="match status" value="1"/>
</dbReference>
<keyword evidence="8" id="KW-1185">Reference proteome</keyword>
<dbReference type="InterPro" id="IPR050679">
    <property type="entry name" value="Bact_HTH_transcr_reg"/>
</dbReference>
<sequence length="240" mass="27823">MLEKEEGHTPLYIHLADIIKKRIDDKEYQEGHAIPSEMTLQEEFKLSRTTVRKALKLLSDQNILIKLPGKGTYVSDQGNEVKTQNHHFSSLTDSVKKAGKTMSTRLISVQEVPGQPEQRSFLQLQDDEQLIEIKRLRYIDEVPFCVEWIWLPPKFAGIEKADLDSPLYQLLKKNFMVSPSTGKKTFKITFATREESFLLNVDEKTALMQIKDFVYDNHNLPMHISQQVLRSDKFTYAIDH</sequence>
<evidence type="ECO:0000313" key="5">
    <source>
        <dbReference type="EMBL" id="RHW52451.1"/>
    </source>
</evidence>
<dbReference type="InterPro" id="IPR000524">
    <property type="entry name" value="Tscrpt_reg_HTH_GntR"/>
</dbReference>